<comment type="catalytic activity">
    <reaction evidence="4">
        <text>Couples ATP hydrolysis with the unwinding of duplex DNA by translocating in the 3'-5' direction.</text>
        <dbReference type="EC" id="5.6.2.4"/>
    </reaction>
</comment>
<feature type="compositionally biased region" description="Polar residues" evidence="6">
    <location>
        <begin position="57"/>
        <end position="67"/>
    </location>
</feature>
<dbReference type="GO" id="GO:0005524">
    <property type="term" value="F:ATP binding"/>
    <property type="evidence" value="ECO:0007669"/>
    <property type="project" value="InterPro"/>
</dbReference>
<evidence type="ECO:0000256" key="5">
    <source>
        <dbReference type="ARBA" id="ARBA00034808"/>
    </source>
</evidence>
<dbReference type="GO" id="GO:0005737">
    <property type="term" value="C:cytoplasm"/>
    <property type="evidence" value="ECO:0007669"/>
    <property type="project" value="TreeGrafter"/>
</dbReference>
<evidence type="ECO:0000313" key="8">
    <source>
        <dbReference type="EMBL" id="KAF9470047.1"/>
    </source>
</evidence>
<evidence type="ECO:0000259" key="7">
    <source>
        <dbReference type="Pfam" id="PF00270"/>
    </source>
</evidence>
<keyword evidence="3" id="KW-0413">Isomerase</keyword>
<comment type="similarity">
    <text evidence="1">Belongs to the helicase family. RecQ subfamily.</text>
</comment>
<dbReference type="GO" id="GO:0000724">
    <property type="term" value="P:double-strand break repair via homologous recombination"/>
    <property type="evidence" value="ECO:0007669"/>
    <property type="project" value="TreeGrafter"/>
</dbReference>
<evidence type="ECO:0000256" key="1">
    <source>
        <dbReference type="ARBA" id="ARBA00005446"/>
    </source>
</evidence>
<dbReference type="GO" id="GO:0005694">
    <property type="term" value="C:chromosome"/>
    <property type="evidence" value="ECO:0007669"/>
    <property type="project" value="TreeGrafter"/>
</dbReference>
<dbReference type="PANTHER" id="PTHR13710:SF105">
    <property type="entry name" value="ATP-DEPENDENT DNA HELICASE Q1"/>
    <property type="match status" value="1"/>
</dbReference>
<dbReference type="OrthoDB" id="2507344at2759"/>
<name>A0A9P6CKX8_9AGAR</name>
<keyword evidence="2" id="KW-0238">DNA-binding</keyword>
<dbReference type="InterPro" id="IPR011545">
    <property type="entry name" value="DEAD/DEAH_box_helicase_dom"/>
</dbReference>
<dbReference type="Pfam" id="PF00270">
    <property type="entry name" value="DEAD"/>
    <property type="match status" value="1"/>
</dbReference>
<gene>
    <name evidence="8" type="ORF">BDN70DRAFT_940143</name>
</gene>
<feature type="region of interest" description="Disordered" evidence="6">
    <location>
        <begin position="57"/>
        <end position="106"/>
    </location>
</feature>
<dbReference type="EMBL" id="MU156374">
    <property type="protein sequence ID" value="KAF9470047.1"/>
    <property type="molecule type" value="Genomic_DNA"/>
</dbReference>
<dbReference type="EC" id="5.6.2.4" evidence="5"/>
<organism evidence="8 9">
    <name type="scientific">Pholiota conissans</name>
    <dbReference type="NCBI Taxonomy" id="109636"/>
    <lineage>
        <taxon>Eukaryota</taxon>
        <taxon>Fungi</taxon>
        <taxon>Dikarya</taxon>
        <taxon>Basidiomycota</taxon>
        <taxon>Agaricomycotina</taxon>
        <taxon>Agaricomycetes</taxon>
        <taxon>Agaricomycetidae</taxon>
        <taxon>Agaricales</taxon>
        <taxon>Agaricineae</taxon>
        <taxon>Strophariaceae</taxon>
        <taxon>Pholiota</taxon>
    </lineage>
</organism>
<dbReference type="AlphaFoldDB" id="A0A9P6CKX8"/>
<dbReference type="Proteomes" id="UP000807469">
    <property type="component" value="Unassembled WGS sequence"/>
</dbReference>
<dbReference type="InterPro" id="IPR027417">
    <property type="entry name" value="P-loop_NTPase"/>
</dbReference>
<evidence type="ECO:0000256" key="2">
    <source>
        <dbReference type="ARBA" id="ARBA00023125"/>
    </source>
</evidence>
<keyword evidence="9" id="KW-1185">Reference proteome</keyword>
<evidence type="ECO:0000256" key="4">
    <source>
        <dbReference type="ARBA" id="ARBA00034617"/>
    </source>
</evidence>
<dbReference type="PANTHER" id="PTHR13710">
    <property type="entry name" value="DNA HELICASE RECQ FAMILY MEMBER"/>
    <property type="match status" value="1"/>
</dbReference>
<comment type="caution">
    <text evidence="8">The sequence shown here is derived from an EMBL/GenBank/DDBJ whole genome shotgun (WGS) entry which is preliminary data.</text>
</comment>
<proteinExistence type="inferred from homology"/>
<reference evidence="8" key="1">
    <citation type="submission" date="2020-11" db="EMBL/GenBank/DDBJ databases">
        <authorList>
            <consortium name="DOE Joint Genome Institute"/>
            <person name="Ahrendt S."/>
            <person name="Riley R."/>
            <person name="Andreopoulos W."/>
            <person name="Labutti K."/>
            <person name="Pangilinan J."/>
            <person name="Ruiz-Duenas F.J."/>
            <person name="Barrasa J.M."/>
            <person name="Sanchez-Garcia M."/>
            <person name="Camarero S."/>
            <person name="Miyauchi S."/>
            <person name="Serrano A."/>
            <person name="Linde D."/>
            <person name="Babiker R."/>
            <person name="Drula E."/>
            <person name="Ayuso-Fernandez I."/>
            <person name="Pacheco R."/>
            <person name="Padilla G."/>
            <person name="Ferreira P."/>
            <person name="Barriuso J."/>
            <person name="Kellner H."/>
            <person name="Castanera R."/>
            <person name="Alfaro M."/>
            <person name="Ramirez L."/>
            <person name="Pisabarro A.G."/>
            <person name="Kuo A."/>
            <person name="Tritt A."/>
            <person name="Lipzen A."/>
            <person name="He G."/>
            <person name="Yan M."/>
            <person name="Ng V."/>
            <person name="Cullen D."/>
            <person name="Martin F."/>
            <person name="Rosso M.-N."/>
            <person name="Henrissat B."/>
            <person name="Hibbett D."/>
            <person name="Martinez A.T."/>
            <person name="Grigoriev I.V."/>
        </authorList>
    </citation>
    <scope>NUCLEOTIDE SEQUENCE</scope>
    <source>
        <strain evidence="8">CIRM-BRFM 674</strain>
    </source>
</reference>
<evidence type="ECO:0000313" key="9">
    <source>
        <dbReference type="Proteomes" id="UP000807469"/>
    </source>
</evidence>
<feature type="domain" description="DEAD/DEAH-box helicase" evidence="7">
    <location>
        <begin position="139"/>
        <end position="206"/>
    </location>
</feature>
<dbReference type="Gene3D" id="3.40.50.300">
    <property type="entry name" value="P-loop containing nucleotide triphosphate hydrolases"/>
    <property type="match status" value="1"/>
</dbReference>
<dbReference type="SUPFAM" id="SSF52540">
    <property type="entry name" value="P-loop containing nucleoside triphosphate hydrolases"/>
    <property type="match status" value="1"/>
</dbReference>
<accession>A0A9P6CKX8</accession>
<dbReference type="GO" id="GO:0009378">
    <property type="term" value="F:four-way junction helicase activity"/>
    <property type="evidence" value="ECO:0007669"/>
    <property type="project" value="TreeGrafter"/>
</dbReference>
<dbReference type="GO" id="GO:0003677">
    <property type="term" value="F:DNA binding"/>
    <property type="evidence" value="ECO:0007669"/>
    <property type="project" value="UniProtKB-KW"/>
</dbReference>
<evidence type="ECO:0000256" key="3">
    <source>
        <dbReference type="ARBA" id="ARBA00023235"/>
    </source>
</evidence>
<evidence type="ECO:0000256" key="6">
    <source>
        <dbReference type="SAM" id="MobiDB-lite"/>
    </source>
</evidence>
<dbReference type="GO" id="GO:0043138">
    <property type="term" value="F:3'-5' DNA helicase activity"/>
    <property type="evidence" value="ECO:0007669"/>
    <property type="project" value="UniProtKB-EC"/>
</dbReference>
<protein>
    <recommendedName>
        <fullName evidence="5">DNA 3'-5' helicase</fullName>
        <ecNumber evidence="5">5.6.2.4</ecNumber>
    </recommendedName>
</protein>
<sequence length="252" mass="28280">MDHPTPTINNFTPLITHISSLVHNSESRIMKHIDSTIAHLGAKKYINNHQYTQATPSFQQSQISHSTLPASSPPAPSLLEASEATSIDQQPYSSNEDGSDNSVSTASQLYCPDEETRAYLLHILQQHFSELSDVHFQSKYQMELADVVLAGKENVLAIIPTGGGKSLAFTLPPFHEPKWLSYWIIPHRALLDDHLKKAERRGIRAQKWTSSTPSINDDTQVVFLPLESAVSEKFYHKVIELSDLELMKSMNY</sequence>
<feature type="compositionally biased region" description="Polar residues" evidence="6">
    <location>
        <begin position="85"/>
        <end position="106"/>
    </location>
</feature>